<comment type="caution">
    <text evidence="3">The sequence shown here is derived from an EMBL/GenBank/DDBJ whole genome shotgun (WGS) entry which is preliminary data.</text>
</comment>
<dbReference type="GO" id="GO:0005886">
    <property type="term" value="C:plasma membrane"/>
    <property type="evidence" value="ECO:0007669"/>
    <property type="project" value="TreeGrafter"/>
</dbReference>
<keyword evidence="2" id="KW-1133">Transmembrane helix</keyword>
<dbReference type="Proteomes" id="UP000762676">
    <property type="component" value="Unassembled WGS sequence"/>
</dbReference>
<dbReference type="AlphaFoldDB" id="A0AAV4JQ97"/>
<dbReference type="SUPFAM" id="SSF103473">
    <property type="entry name" value="MFS general substrate transporter"/>
    <property type="match status" value="1"/>
</dbReference>
<feature type="transmembrane region" description="Helical" evidence="2">
    <location>
        <begin position="32"/>
        <end position="50"/>
    </location>
</feature>
<dbReference type="EMBL" id="BMAT01010338">
    <property type="protein sequence ID" value="GFS24496.1"/>
    <property type="molecule type" value="Genomic_DNA"/>
</dbReference>
<dbReference type="PANTHER" id="PTHR11328:SF28">
    <property type="entry name" value="MAJOR FACILITATOR SUPERFAMILY DOMAIN-CONTAINING PROTEIN 12"/>
    <property type="match status" value="1"/>
</dbReference>
<gene>
    <name evidence="3" type="ORF">ElyMa_005158900</name>
</gene>
<sequence length="149" mass="16043">MVYMSTRLYINISQVYFPMYLTETVGLEKSSIAVFPLVSYVSSFFTSLLASSINRFLGRKTAYALGVGIGAASCVWMYFIGEKSPQVYGCSILMGSAGSLLLITSLSMTSDLIGSNVESGAFVFGAMSFTDKLSNGVAVLLIQFFHPCA</sequence>
<keyword evidence="2" id="KW-0472">Membrane</keyword>
<protein>
    <submittedName>
        <fullName evidence="3">Major facilitator superfamily domain-containing protein</fullName>
    </submittedName>
</protein>
<dbReference type="Gene3D" id="1.20.1250.20">
    <property type="entry name" value="MFS general substrate transporter like domains"/>
    <property type="match status" value="1"/>
</dbReference>
<dbReference type="PANTHER" id="PTHR11328">
    <property type="entry name" value="MAJOR FACILITATOR SUPERFAMILY DOMAIN-CONTAINING PROTEIN"/>
    <property type="match status" value="1"/>
</dbReference>
<keyword evidence="4" id="KW-1185">Reference proteome</keyword>
<feature type="transmembrane region" description="Helical" evidence="2">
    <location>
        <begin position="62"/>
        <end position="80"/>
    </location>
</feature>
<proteinExistence type="inferred from homology"/>
<organism evidence="3 4">
    <name type="scientific">Elysia marginata</name>
    <dbReference type="NCBI Taxonomy" id="1093978"/>
    <lineage>
        <taxon>Eukaryota</taxon>
        <taxon>Metazoa</taxon>
        <taxon>Spiralia</taxon>
        <taxon>Lophotrochozoa</taxon>
        <taxon>Mollusca</taxon>
        <taxon>Gastropoda</taxon>
        <taxon>Heterobranchia</taxon>
        <taxon>Euthyneura</taxon>
        <taxon>Panpulmonata</taxon>
        <taxon>Sacoglossa</taxon>
        <taxon>Placobranchoidea</taxon>
        <taxon>Plakobranchidae</taxon>
        <taxon>Elysia</taxon>
    </lineage>
</organism>
<comment type="similarity">
    <text evidence="1">Belongs to the major facilitator superfamily.</text>
</comment>
<name>A0AAV4JQ97_9GAST</name>
<reference evidence="3 4" key="1">
    <citation type="journal article" date="2021" name="Elife">
        <title>Chloroplast acquisition without the gene transfer in kleptoplastic sea slugs, Plakobranchus ocellatus.</title>
        <authorList>
            <person name="Maeda T."/>
            <person name="Takahashi S."/>
            <person name="Yoshida T."/>
            <person name="Shimamura S."/>
            <person name="Takaki Y."/>
            <person name="Nagai Y."/>
            <person name="Toyoda A."/>
            <person name="Suzuki Y."/>
            <person name="Arimoto A."/>
            <person name="Ishii H."/>
            <person name="Satoh N."/>
            <person name="Nishiyama T."/>
            <person name="Hasebe M."/>
            <person name="Maruyama T."/>
            <person name="Minagawa J."/>
            <person name="Obokata J."/>
            <person name="Shigenobu S."/>
        </authorList>
    </citation>
    <scope>NUCLEOTIDE SEQUENCE [LARGE SCALE GENOMIC DNA]</scope>
</reference>
<dbReference type="InterPro" id="IPR039672">
    <property type="entry name" value="MFS_2"/>
</dbReference>
<evidence type="ECO:0000256" key="1">
    <source>
        <dbReference type="ARBA" id="ARBA00008335"/>
    </source>
</evidence>
<dbReference type="GO" id="GO:0008643">
    <property type="term" value="P:carbohydrate transport"/>
    <property type="evidence" value="ECO:0007669"/>
    <property type="project" value="InterPro"/>
</dbReference>
<dbReference type="Pfam" id="PF13347">
    <property type="entry name" value="MFS_2"/>
    <property type="match status" value="1"/>
</dbReference>
<keyword evidence="2" id="KW-0812">Transmembrane</keyword>
<evidence type="ECO:0000313" key="4">
    <source>
        <dbReference type="Proteomes" id="UP000762676"/>
    </source>
</evidence>
<evidence type="ECO:0000313" key="3">
    <source>
        <dbReference type="EMBL" id="GFS24496.1"/>
    </source>
</evidence>
<dbReference type="GO" id="GO:0015293">
    <property type="term" value="F:symporter activity"/>
    <property type="evidence" value="ECO:0007669"/>
    <property type="project" value="InterPro"/>
</dbReference>
<evidence type="ECO:0000256" key="2">
    <source>
        <dbReference type="SAM" id="Phobius"/>
    </source>
</evidence>
<dbReference type="InterPro" id="IPR036259">
    <property type="entry name" value="MFS_trans_sf"/>
</dbReference>
<feature type="transmembrane region" description="Helical" evidence="2">
    <location>
        <begin position="86"/>
        <end position="106"/>
    </location>
</feature>
<accession>A0AAV4JQ97</accession>